<dbReference type="Proteomes" id="UP000225833">
    <property type="component" value="Unassembled WGS sequence"/>
</dbReference>
<evidence type="ECO:0000313" key="1">
    <source>
        <dbReference type="EMBL" id="PHM28007.1"/>
    </source>
</evidence>
<proteinExistence type="predicted"/>
<reference evidence="1 2" key="1">
    <citation type="journal article" date="2017" name="Nat. Microbiol.">
        <title>Natural product diversity associated with the nematode symbionts Photorhabdus and Xenorhabdus.</title>
        <authorList>
            <person name="Tobias N.J."/>
            <person name="Wolff H."/>
            <person name="Djahanschiri B."/>
            <person name="Grundmann F."/>
            <person name="Kronenwerth M."/>
            <person name="Shi Y.M."/>
            <person name="Simonyi S."/>
            <person name="Grun P."/>
            <person name="Shapiro-Ilan D."/>
            <person name="Pidot S.J."/>
            <person name="Stinear T.P."/>
            <person name="Ebersberger I."/>
            <person name="Bode H.B."/>
        </authorList>
    </citation>
    <scope>NUCLEOTIDE SEQUENCE [LARGE SCALE GENOMIC DNA]</scope>
    <source>
        <strain evidence="1 2">DSM 16342</strain>
    </source>
</reference>
<sequence length="135" mass="15683">MRIGERGFLLCYFTYPIKFSRLLTSPEIELKLVNLCEHKKVYIQWISSCVVAAKERQIRRERIRPAKGWPPVRGRSLSLIPGSIDNRMFIKTVTGVSERSQQRGDLKDEEYIHMNKLVSTKCGDKMKKATPERSL</sequence>
<evidence type="ECO:0000313" key="2">
    <source>
        <dbReference type="Proteomes" id="UP000225833"/>
    </source>
</evidence>
<comment type="caution">
    <text evidence="1">The sequence shown here is derived from an EMBL/GenBank/DDBJ whole genome shotgun (WGS) entry which is preliminary data.</text>
</comment>
<gene>
    <name evidence="1" type="ORF">Xbud_01734</name>
</gene>
<dbReference type="EMBL" id="NIBS01000007">
    <property type="protein sequence ID" value="PHM28007.1"/>
    <property type="molecule type" value="Genomic_DNA"/>
</dbReference>
<protein>
    <submittedName>
        <fullName evidence="1">Uncharacterized protein</fullName>
    </submittedName>
</protein>
<organism evidence="1 2">
    <name type="scientific">Xenorhabdus budapestensis</name>
    <dbReference type="NCBI Taxonomy" id="290110"/>
    <lineage>
        <taxon>Bacteria</taxon>
        <taxon>Pseudomonadati</taxon>
        <taxon>Pseudomonadota</taxon>
        <taxon>Gammaproteobacteria</taxon>
        <taxon>Enterobacterales</taxon>
        <taxon>Morganellaceae</taxon>
        <taxon>Xenorhabdus</taxon>
    </lineage>
</organism>
<accession>A0A2D0J108</accession>
<dbReference type="AlphaFoldDB" id="A0A2D0J108"/>
<name>A0A2D0J108_XENBU</name>